<feature type="compositionally biased region" description="Basic residues" evidence="9">
    <location>
        <begin position="331"/>
        <end position="352"/>
    </location>
</feature>
<evidence type="ECO:0000259" key="10">
    <source>
        <dbReference type="PROSITE" id="PS50011"/>
    </source>
</evidence>
<comment type="catalytic activity">
    <reaction evidence="7">
        <text>L-threonyl-[protein] + ATP = O-phospho-L-threonyl-[protein] + ADP + H(+)</text>
        <dbReference type="Rhea" id="RHEA:46608"/>
        <dbReference type="Rhea" id="RHEA-COMP:11060"/>
        <dbReference type="Rhea" id="RHEA-COMP:11605"/>
        <dbReference type="ChEBI" id="CHEBI:15378"/>
        <dbReference type="ChEBI" id="CHEBI:30013"/>
        <dbReference type="ChEBI" id="CHEBI:30616"/>
        <dbReference type="ChEBI" id="CHEBI:61977"/>
        <dbReference type="ChEBI" id="CHEBI:456216"/>
        <dbReference type="EC" id="2.7.11.1"/>
    </reaction>
</comment>
<feature type="region of interest" description="Disordered" evidence="9">
    <location>
        <begin position="410"/>
        <end position="465"/>
    </location>
</feature>
<dbReference type="InterPro" id="IPR000719">
    <property type="entry name" value="Prot_kinase_dom"/>
</dbReference>
<evidence type="ECO:0000256" key="8">
    <source>
        <dbReference type="ARBA" id="ARBA00048679"/>
    </source>
</evidence>
<feature type="compositionally biased region" description="Low complexity" evidence="9">
    <location>
        <begin position="61"/>
        <end position="73"/>
    </location>
</feature>
<evidence type="ECO:0000256" key="7">
    <source>
        <dbReference type="ARBA" id="ARBA00047899"/>
    </source>
</evidence>
<dbReference type="InterPro" id="IPR050629">
    <property type="entry name" value="STE20/SPS1-PAK"/>
</dbReference>
<keyword evidence="6" id="KW-0067">ATP-binding</keyword>
<feature type="region of interest" description="Disordered" evidence="9">
    <location>
        <begin position="209"/>
        <end position="286"/>
    </location>
</feature>
<evidence type="ECO:0000256" key="5">
    <source>
        <dbReference type="ARBA" id="ARBA00022777"/>
    </source>
</evidence>
<proteinExistence type="inferred from homology"/>
<dbReference type="GO" id="GO:0005737">
    <property type="term" value="C:cytoplasm"/>
    <property type="evidence" value="ECO:0007669"/>
    <property type="project" value="TreeGrafter"/>
</dbReference>
<keyword evidence="3" id="KW-0808">Transferase</keyword>
<reference evidence="11 12" key="1">
    <citation type="submission" date="2017-03" db="EMBL/GenBank/DDBJ databases">
        <title>WGS assembly of Porphyra umbilicalis.</title>
        <authorList>
            <person name="Brawley S.H."/>
            <person name="Blouin N.A."/>
            <person name="Ficko-Blean E."/>
            <person name="Wheeler G.L."/>
            <person name="Lohr M."/>
            <person name="Goodson H.V."/>
            <person name="Jenkins J.W."/>
            <person name="Blaby-Haas C.E."/>
            <person name="Helliwell K.E."/>
            <person name="Chan C."/>
            <person name="Marriage T."/>
            <person name="Bhattacharya D."/>
            <person name="Klein A.S."/>
            <person name="Badis Y."/>
            <person name="Brodie J."/>
            <person name="Cao Y."/>
            <person name="Collen J."/>
            <person name="Dittami S.M."/>
            <person name="Gachon C.M."/>
            <person name="Green B.R."/>
            <person name="Karpowicz S."/>
            <person name="Kim J.W."/>
            <person name="Kudahl U."/>
            <person name="Lin S."/>
            <person name="Michel G."/>
            <person name="Mittag M."/>
            <person name="Olson B.J."/>
            <person name="Pangilinan J."/>
            <person name="Peng Y."/>
            <person name="Qiu H."/>
            <person name="Shu S."/>
            <person name="Singer J.T."/>
            <person name="Smith A.G."/>
            <person name="Sprecher B.N."/>
            <person name="Wagner V."/>
            <person name="Wang W."/>
            <person name="Wang Z.-Y."/>
            <person name="Yan J."/>
            <person name="Yarish C."/>
            <person name="Zoeuner-Riek S."/>
            <person name="Zhuang Y."/>
            <person name="Zou Y."/>
            <person name="Lindquist E.A."/>
            <person name="Grimwood J."/>
            <person name="Barry K."/>
            <person name="Rokhsar D.S."/>
            <person name="Schmutz J."/>
            <person name="Stiller J.W."/>
            <person name="Grossman A.R."/>
            <person name="Prochnik S.E."/>
        </authorList>
    </citation>
    <scope>NUCLEOTIDE SEQUENCE [LARGE SCALE GENOMIC DNA]</scope>
    <source>
        <strain evidence="11">4086291</strain>
    </source>
</reference>
<feature type="domain" description="Protein kinase" evidence="10">
    <location>
        <begin position="508"/>
        <end position="779"/>
    </location>
</feature>
<dbReference type="Pfam" id="PF00069">
    <property type="entry name" value="Pkinase"/>
    <property type="match status" value="1"/>
</dbReference>
<evidence type="ECO:0000256" key="4">
    <source>
        <dbReference type="ARBA" id="ARBA00022741"/>
    </source>
</evidence>
<dbReference type="PANTHER" id="PTHR48012:SF10">
    <property type="entry name" value="FI20177P1"/>
    <property type="match status" value="1"/>
</dbReference>
<protein>
    <recommendedName>
        <fullName evidence="10">Protein kinase domain-containing protein</fullName>
    </recommendedName>
</protein>
<evidence type="ECO:0000256" key="3">
    <source>
        <dbReference type="ARBA" id="ARBA00022679"/>
    </source>
</evidence>
<accession>A0A1X6NQJ7</accession>
<comment type="catalytic activity">
    <reaction evidence="8">
        <text>L-seryl-[protein] + ATP = O-phospho-L-seryl-[protein] + ADP + H(+)</text>
        <dbReference type="Rhea" id="RHEA:17989"/>
        <dbReference type="Rhea" id="RHEA-COMP:9863"/>
        <dbReference type="Rhea" id="RHEA-COMP:11604"/>
        <dbReference type="ChEBI" id="CHEBI:15378"/>
        <dbReference type="ChEBI" id="CHEBI:29999"/>
        <dbReference type="ChEBI" id="CHEBI:30616"/>
        <dbReference type="ChEBI" id="CHEBI:83421"/>
        <dbReference type="ChEBI" id="CHEBI:456216"/>
        <dbReference type="EC" id="2.7.11.1"/>
    </reaction>
</comment>
<feature type="compositionally biased region" description="Gly residues" evidence="9">
    <location>
        <begin position="440"/>
        <end position="451"/>
    </location>
</feature>
<dbReference type="SMART" id="SM00220">
    <property type="entry name" value="S_TKc"/>
    <property type="match status" value="1"/>
</dbReference>
<organism evidence="11 12">
    <name type="scientific">Porphyra umbilicalis</name>
    <name type="common">Purple laver</name>
    <name type="synonym">Red alga</name>
    <dbReference type="NCBI Taxonomy" id="2786"/>
    <lineage>
        <taxon>Eukaryota</taxon>
        <taxon>Rhodophyta</taxon>
        <taxon>Bangiophyceae</taxon>
        <taxon>Bangiales</taxon>
        <taxon>Bangiaceae</taxon>
        <taxon>Porphyra</taxon>
    </lineage>
</organism>
<dbReference type="GO" id="GO:0005524">
    <property type="term" value="F:ATP binding"/>
    <property type="evidence" value="ECO:0007669"/>
    <property type="project" value="UniProtKB-KW"/>
</dbReference>
<dbReference type="SUPFAM" id="SSF56112">
    <property type="entry name" value="Protein kinase-like (PK-like)"/>
    <property type="match status" value="1"/>
</dbReference>
<evidence type="ECO:0000256" key="6">
    <source>
        <dbReference type="ARBA" id="ARBA00022840"/>
    </source>
</evidence>
<feature type="compositionally biased region" description="Basic and acidic residues" evidence="9">
    <location>
        <begin position="223"/>
        <end position="242"/>
    </location>
</feature>
<evidence type="ECO:0000313" key="11">
    <source>
        <dbReference type="EMBL" id="OSX70891.1"/>
    </source>
</evidence>
<dbReference type="OrthoDB" id="248923at2759"/>
<comment type="similarity">
    <text evidence="1">Belongs to the protein kinase superfamily. STE Ser/Thr protein kinase family. STE20 subfamily.</text>
</comment>
<dbReference type="InterPro" id="IPR011009">
    <property type="entry name" value="Kinase-like_dom_sf"/>
</dbReference>
<evidence type="ECO:0000313" key="12">
    <source>
        <dbReference type="Proteomes" id="UP000218209"/>
    </source>
</evidence>
<dbReference type="Proteomes" id="UP000218209">
    <property type="component" value="Unassembled WGS sequence"/>
</dbReference>
<feature type="compositionally biased region" description="Low complexity" evidence="9">
    <location>
        <begin position="452"/>
        <end position="465"/>
    </location>
</feature>
<dbReference type="GO" id="GO:0004674">
    <property type="term" value="F:protein serine/threonine kinase activity"/>
    <property type="evidence" value="ECO:0007669"/>
    <property type="project" value="UniProtKB-KW"/>
</dbReference>
<dbReference type="Gene3D" id="1.10.510.10">
    <property type="entry name" value="Transferase(Phosphotransferase) domain 1"/>
    <property type="match status" value="1"/>
</dbReference>
<feature type="compositionally biased region" description="Gly residues" evidence="9">
    <location>
        <begin position="261"/>
        <end position="285"/>
    </location>
</feature>
<dbReference type="PANTHER" id="PTHR48012">
    <property type="entry name" value="STERILE20-LIKE KINASE, ISOFORM B-RELATED"/>
    <property type="match status" value="1"/>
</dbReference>
<dbReference type="PROSITE" id="PS50011">
    <property type="entry name" value="PROTEIN_KINASE_DOM"/>
    <property type="match status" value="1"/>
</dbReference>
<keyword evidence="5" id="KW-0418">Kinase</keyword>
<keyword evidence="12" id="KW-1185">Reference proteome</keyword>
<feature type="region of interest" description="Disordered" evidence="9">
    <location>
        <begin position="1"/>
        <end position="152"/>
    </location>
</feature>
<name>A0A1X6NQJ7_PORUM</name>
<evidence type="ECO:0000256" key="2">
    <source>
        <dbReference type="ARBA" id="ARBA00022527"/>
    </source>
</evidence>
<dbReference type="EMBL" id="KV919193">
    <property type="protein sequence ID" value="OSX70891.1"/>
    <property type="molecule type" value="Genomic_DNA"/>
</dbReference>
<keyword evidence="2" id="KW-0723">Serine/threonine-protein kinase</keyword>
<evidence type="ECO:0000256" key="1">
    <source>
        <dbReference type="ARBA" id="ARBA00008874"/>
    </source>
</evidence>
<gene>
    <name evidence="11" type="ORF">BU14_0641s0004</name>
</gene>
<evidence type="ECO:0000256" key="9">
    <source>
        <dbReference type="SAM" id="MobiDB-lite"/>
    </source>
</evidence>
<sequence>MERIRQLLSPSAKKKTPSPWAFTHDDEADGGGGGAPSPHSAGTPSPRPPPHPSPAAGGGPSSPASSPGGSRTPLRSRRRVGGTPSPSPRGGAYRSPARRLEFGGHHPGGGASAASSGLLGGERERERGGGGGGGGGSSAPSTPVGVSFPMGVTHTGSVKSGAAGALTATDGVPSHIASALATQGVGAADMAADPAAATAVWHLFEHGLPALPPPVRSPGAERVAARERERQQERERERERARGVVGGGGGGAARRRRRRAGGGGTTPRRGGGCGARPTRAGGGCRCRGRLARPLPRPRPRRPPLPRRCAADARVGACGGGGGDARGAGRGLCRRRGPPPRRGRACRRRRRRGGAATFAGGGPVAAPPAAAAASVAVAVAIGGGGAAAAAAGNAAAAAAAARPAAADVARQAGGAPLPGGRRRRRRGGVADAENVPPPGARGDGGAAGGGGKAPPVKAPAASPDGADARSAVADAAAAATAAATAVAAARQSIAPAHPVYEECDPRDVFEELREVGSGACGKVYLARVRPTPRNGAPRRAAAGAKRVALKKVSPSSPAERRLVEMEIRMMATTRHPNLIKAHETYRHGAALWITMEYMNGGCLTNVLEFFQKRRLLLEEPHIAYVLREVLRGLAHMHSLRRLHRDLKSDNILIDTAGHVRLADFGFCAQLTDERNVRDSVVGTPFYTARMAPELIRRSEYAYSADIWSVGIVALESAEWEPPHFQHEPMKAMTLVSTRPAPKLKHPSRWSSTFADFLRCCLSLAPSERWSAEELLEHPFIQQACEKEQMGPIFRYRLTEEAK</sequence>
<dbReference type="AlphaFoldDB" id="A0A1X6NQJ7"/>
<feature type="region of interest" description="Disordered" evidence="9">
    <location>
        <begin position="325"/>
        <end position="364"/>
    </location>
</feature>
<keyword evidence="4" id="KW-0547">Nucleotide-binding</keyword>